<dbReference type="InterPro" id="IPR036291">
    <property type="entry name" value="NAD(P)-bd_dom_sf"/>
</dbReference>
<dbReference type="SMART" id="SM00829">
    <property type="entry name" value="PKS_ER"/>
    <property type="match status" value="1"/>
</dbReference>
<dbReference type="OrthoDB" id="3509362at2759"/>
<dbReference type="Pfam" id="PF00107">
    <property type="entry name" value="ADH_zinc_N"/>
    <property type="match status" value="1"/>
</dbReference>
<dbReference type="SUPFAM" id="SSF51735">
    <property type="entry name" value="NAD(P)-binding Rossmann-fold domains"/>
    <property type="match status" value="1"/>
</dbReference>
<dbReference type="CDD" id="cd05188">
    <property type="entry name" value="MDR"/>
    <property type="match status" value="1"/>
</dbReference>
<dbReference type="InterPro" id="IPR020843">
    <property type="entry name" value="ER"/>
</dbReference>
<evidence type="ECO:0000313" key="3">
    <source>
        <dbReference type="EMBL" id="RAL62164.1"/>
    </source>
</evidence>
<sequence>MVTTMKALRLIRKDGEALPRLVLEHVPKTYPDPKPSHRQTFTQDGFQAEYCLVPENAVAPKPEGLSFTQAACVGVPFTTASLVLSRAHAKKDETVLVTGANGAVGSAVVQLAKSMGCRVLSATRSNGDDVNTATDPELRAVDILTNGKGVDVVADTVGQPALLQAAINKLTRGGRLSFIASPRDGDTGLMIDMLSFYRGEKALVGCNTLTYDVEELAKQLKNLEERFDRGLLKGSDEGSWTEVKLENGVEAYEKASLRRAGKFHDCNAIVTLGCGYQTYNL</sequence>
<dbReference type="AlphaFoldDB" id="A0A395IQJ6"/>
<feature type="coiled-coil region" evidence="1">
    <location>
        <begin position="206"/>
        <end position="233"/>
    </location>
</feature>
<dbReference type="InterPro" id="IPR013149">
    <property type="entry name" value="ADH-like_C"/>
</dbReference>
<comment type="caution">
    <text evidence="3">The sequence shown here is derived from an EMBL/GenBank/DDBJ whole genome shotgun (WGS) entry which is preliminary data.</text>
</comment>
<evidence type="ECO:0000259" key="2">
    <source>
        <dbReference type="SMART" id="SM00829"/>
    </source>
</evidence>
<dbReference type="EMBL" id="QKRW01000026">
    <property type="protein sequence ID" value="RAL62164.1"/>
    <property type="molecule type" value="Genomic_DNA"/>
</dbReference>
<name>A0A395IQJ6_9HELO</name>
<gene>
    <name evidence="3" type="ORF">DID88_002648</name>
</gene>
<evidence type="ECO:0000256" key="1">
    <source>
        <dbReference type="SAM" id="Coils"/>
    </source>
</evidence>
<organism evidence="3 4">
    <name type="scientific">Monilinia fructigena</name>
    <dbReference type="NCBI Taxonomy" id="38457"/>
    <lineage>
        <taxon>Eukaryota</taxon>
        <taxon>Fungi</taxon>
        <taxon>Dikarya</taxon>
        <taxon>Ascomycota</taxon>
        <taxon>Pezizomycotina</taxon>
        <taxon>Leotiomycetes</taxon>
        <taxon>Helotiales</taxon>
        <taxon>Sclerotiniaceae</taxon>
        <taxon>Monilinia</taxon>
    </lineage>
</organism>
<dbReference type="SUPFAM" id="SSF50129">
    <property type="entry name" value="GroES-like"/>
    <property type="match status" value="1"/>
</dbReference>
<dbReference type="PANTHER" id="PTHR43482">
    <property type="entry name" value="PROTEIN AST1-RELATED"/>
    <property type="match status" value="1"/>
</dbReference>
<dbReference type="Gene3D" id="3.40.50.720">
    <property type="entry name" value="NAD(P)-binding Rossmann-like Domain"/>
    <property type="match status" value="1"/>
</dbReference>
<dbReference type="Proteomes" id="UP000249056">
    <property type="component" value="Unassembled WGS sequence"/>
</dbReference>
<dbReference type="InterPro" id="IPR011032">
    <property type="entry name" value="GroES-like_sf"/>
</dbReference>
<accession>A0A395IQJ6</accession>
<proteinExistence type="predicted"/>
<keyword evidence="1" id="KW-0175">Coiled coil</keyword>
<dbReference type="GO" id="GO:0016491">
    <property type="term" value="F:oxidoreductase activity"/>
    <property type="evidence" value="ECO:0007669"/>
    <property type="project" value="InterPro"/>
</dbReference>
<keyword evidence="4" id="KW-1185">Reference proteome</keyword>
<dbReference type="InterPro" id="IPR052585">
    <property type="entry name" value="Lipid_raft_assoc_Zn_ADH"/>
</dbReference>
<feature type="domain" description="Enoyl reductase (ER)" evidence="2">
    <location>
        <begin position="3"/>
        <end position="260"/>
    </location>
</feature>
<dbReference type="PANTHER" id="PTHR43482:SF1">
    <property type="entry name" value="PROTEIN AST1-RELATED"/>
    <property type="match status" value="1"/>
</dbReference>
<dbReference type="Gene3D" id="3.90.180.10">
    <property type="entry name" value="Medium-chain alcohol dehydrogenases, catalytic domain"/>
    <property type="match status" value="1"/>
</dbReference>
<evidence type="ECO:0000313" key="4">
    <source>
        <dbReference type="Proteomes" id="UP000249056"/>
    </source>
</evidence>
<reference evidence="3 4" key="1">
    <citation type="submission" date="2018-06" db="EMBL/GenBank/DDBJ databases">
        <title>Genome Sequence of the Brown Rot Fungal Pathogen Monilinia fructigena.</title>
        <authorList>
            <person name="Landi L."/>
            <person name="De Miccolis Angelini R.M."/>
            <person name="Pollastro S."/>
            <person name="Abate D."/>
            <person name="Faretra F."/>
            <person name="Romanazzi G."/>
        </authorList>
    </citation>
    <scope>NUCLEOTIDE SEQUENCE [LARGE SCALE GENOMIC DNA]</scope>
    <source>
        <strain evidence="3 4">Mfrg269</strain>
    </source>
</reference>
<protein>
    <recommendedName>
        <fullName evidence="2">Enoyl reductase (ER) domain-containing protein</fullName>
    </recommendedName>
</protein>